<keyword evidence="3" id="KW-1185">Reference proteome</keyword>
<accession>A0A1R1XU62</accession>
<keyword evidence="1" id="KW-0732">Signal</keyword>
<reference evidence="2 3" key="1">
    <citation type="submission" date="2017-01" db="EMBL/GenBank/DDBJ databases">
        <authorList>
            <person name="Mah S.A."/>
            <person name="Swanson W.J."/>
            <person name="Moy G.W."/>
            <person name="Vacquier V.D."/>
        </authorList>
    </citation>
    <scope>NUCLEOTIDE SEQUENCE [LARGE SCALE GENOMIC DNA]</scope>
    <source>
        <strain evidence="2 3">GSMNP</strain>
    </source>
</reference>
<feature type="chain" id="PRO_5012390353" evidence="1">
    <location>
        <begin position="18"/>
        <end position="127"/>
    </location>
</feature>
<gene>
    <name evidence="2" type="ORF">AYI70_g5502</name>
</gene>
<dbReference type="AlphaFoldDB" id="A0A1R1XU62"/>
<dbReference type="OrthoDB" id="10499602at2759"/>
<evidence type="ECO:0000313" key="2">
    <source>
        <dbReference type="EMBL" id="OMJ18187.1"/>
    </source>
</evidence>
<comment type="caution">
    <text evidence="2">The sequence shown here is derived from an EMBL/GenBank/DDBJ whole genome shotgun (WGS) entry which is preliminary data.</text>
</comment>
<dbReference type="EMBL" id="LSSN01001817">
    <property type="protein sequence ID" value="OMJ18187.1"/>
    <property type="molecule type" value="Genomic_DNA"/>
</dbReference>
<dbReference type="Proteomes" id="UP000187283">
    <property type="component" value="Unassembled WGS sequence"/>
</dbReference>
<organism evidence="2 3">
    <name type="scientific">Smittium culicis</name>
    <dbReference type="NCBI Taxonomy" id="133412"/>
    <lineage>
        <taxon>Eukaryota</taxon>
        <taxon>Fungi</taxon>
        <taxon>Fungi incertae sedis</taxon>
        <taxon>Zoopagomycota</taxon>
        <taxon>Kickxellomycotina</taxon>
        <taxon>Harpellomycetes</taxon>
        <taxon>Harpellales</taxon>
        <taxon>Legeriomycetaceae</taxon>
        <taxon>Smittium</taxon>
    </lineage>
</organism>
<name>A0A1R1XU62_9FUNG</name>
<evidence type="ECO:0000256" key="1">
    <source>
        <dbReference type="SAM" id="SignalP"/>
    </source>
</evidence>
<protein>
    <submittedName>
        <fullName evidence="2">Uncharacterized protein</fullName>
    </submittedName>
</protein>
<sequence>MVKIFKPLLIFSATVSALDNLAGGVKNDVLRPLESHNELNNDALENESKVLEIENNLAGISDKNLVRPLGSENQISWGAPFRKKRYRWGNKCHRFRRRYAVNAVGIVNSASAVDAVTNVDYAGRSTD</sequence>
<proteinExistence type="predicted"/>
<evidence type="ECO:0000313" key="3">
    <source>
        <dbReference type="Proteomes" id="UP000187283"/>
    </source>
</evidence>
<feature type="signal peptide" evidence="1">
    <location>
        <begin position="1"/>
        <end position="17"/>
    </location>
</feature>